<comment type="subcellular location">
    <subcellularLocation>
        <location evidence="1 11">Golgi apparatus membrane</location>
        <topology evidence="1 11">Single-pass type II membrane protein</topology>
    </subcellularLocation>
</comment>
<keyword evidence="3 11" id="KW-0808">Transferase</keyword>
<evidence type="ECO:0000256" key="1">
    <source>
        <dbReference type="ARBA" id="ARBA00004323"/>
    </source>
</evidence>
<evidence type="ECO:0000256" key="2">
    <source>
        <dbReference type="ARBA" id="ARBA00006339"/>
    </source>
</evidence>
<feature type="transmembrane region" description="Helical" evidence="11">
    <location>
        <begin position="7"/>
        <end position="27"/>
    </location>
</feature>
<sequence>DEAMNLKLVYVSVLMFGIMGLFLFMYLQDWIEEQHTGKITNKLAKSISAVQWKNKQWHGLVILSEEKIQQHAINQKTKNWVTGEKLDKPRKALIEIGHSQGDADPILGMAGSLTTGLSEESQKIKSLLKQFRQVNLPPVLRPLNKTLIKSNHWKTTDEMQEKRRSFLYDFCKRYTGKSRPRTHLTRMVSRIYVEDKHKVLYCEVPKAGCSNWKRVLMVLSGVADSAANITHDAAHYGKHLRKLDSYNLKGIHKRLKTYTKVIFVRDPMERLVSAFRDKFEHPNSYYHPVFGKAIIKKYRLNADRVALATGSGVKFKEFIQYFQLCYPCAINYDYIGKFETLGDDANYFLRLIGAPEGLTFPNFKDRHSSEKRTNLEVVRQYLAEISNTERQQIYNFYYLDYLMFNYSVPYV</sequence>
<dbReference type="GO" id="GO:0001537">
    <property type="term" value="F:dermatan 4-sulfotransferase activity"/>
    <property type="evidence" value="ECO:0007669"/>
    <property type="project" value="Ensembl"/>
</dbReference>
<keyword evidence="8 11" id="KW-0472">Membrane</keyword>
<proteinExistence type="inferred from homology"/>
<reference evidence="12 13" key="1">
    <citation type="journal article" date="2019" name="Proc. Natl. Acad. Sci. U.S.A.">
        <title>Regulatory changes in pterin and carotenoid genes underlie balanced color polymorphisms in the wall lizard.</title>
        <authorList>
            <person name="Andrade P."/>
            <person name="Pinho C."/>
            <person name="Perez I de Lanuza G."/>
            <person name="Afonso S."/>
            <person name="Brejcha J."/>
            <person name="Rubin C.J."/>
            <person name="Wallerman O."/>
            <person name="Pereira P."/>
            <person name="Sabatino S.J."/>
            <person name="Bellati A."/>
            <person name="Pellitteri-Rosa D."/>
            <person name="Bosakova Z."/>
            <person name="Bunikis I."/>
            <person name="Carretero M.A."/>
            <person name="Feiner N."/>
            <person name="Marsik P."/>
            <person name="Pauperio F."/>
            <person name="Salvi D."/>
            <person name="Soler L."/>
            <person name="While G.M."/>
            <person name="Uller T."/>
            <person name="Font E."/>
            <person name="Andersson L."/>
            <person name="Carneiro M."/>
        </authorList>
    </citation>
    <scope>NUCLEOTIDE SEQUENCE</scope>
</reference>
<dbReference type="GO" id="GO:0000139">
    <property type="term" value="C:Golgi membrane"/>
    <property type="evidence" value="ECO:0007669"/>
    <property type="project" value="UniProtKB-SubCell"/>
</dbReference>
<keyword evidence="7 11" id="KW-0333">Golgi apparatus</keyword>
<evidence type="ECO:0000256" key="5">
    <source>
        <dbReference type="ARBA" id="ARBA00022968"/>
    </source>
</evidence>
<evidence type="ECO:0000256" key="8">
    <source>
        <dbReference type="ARBA" id="ARBA00023136"/>
    </source>
</evidence>
<dbReference type="OMA" id="HWNTSAN"/>
<dbReference type="InterPro" id="IPR005331">
    <property type="entry name" value="Sulfotransferase"/>
</dbReference>
<evidence type="ECO:0000256" key="9">
    <source>
        <dbReference type="ARBA" id="ARBA00023180"/>
    </source>
</evidence>
<dbReference type="InterPro" id="IPR018011">
    <property type="entry name" value="Carb_sulfotrans_8-10"/>
</dbReference>
<reference evidence="12" key="3">
    <citation type="submission" date="2025-09" db="UniProtKB">
        <authorList>
            <consortium name="Ensembl"/>
        </authorList>
    </citation>
    <scope>IDENTIFICATION</scope>
</reference>
<protein>
    <recommendedName>
        <fullName evidence="11">Carbohydrate sulfotransferase</fullName>
        <ecNumber evidence="11">2.8.2.-</ecNumber>
    </recommendedName>
</protein>
<evidence type="ECO:0000256" key="10">
    <source>
        <dbReference type="ARBA" id="ARBA00023277"/>
    </source>
</evidence>
<evidence type="ECO:0000256" key="7">
    <source>
        <dbReference type="ARBA" id="ARBA00023034"/>
    </source>
</evidence>
<reference evidence="12" key="2">
    <citation type="submission" date="2025-08" db="UniProtKB">
        <authorList>
            <consortium name="Ensembl"/>
        </authorList>
    </citation>
    <scope>IDENTIFICATION</scope>
</reference>
<keyword evidence="6 11" id="KW-1133">Transmembrane helix</keyword>
<dbReference type="EC" id="2.8.2.-" evidence="11"/>
<comment type="similarity">
    <text evidence="2 11">Belongs to the sulfotransferase 2 family.</text>
</comment>
<evidence type="ECO:0000256" key="4">
    <source>
        <dbReference type="ARBA" id="ARBA00022692"/>
    </source>
</evidence>
<dbReference type="GO" id="GO:0006790">
    <property type="term" value="P:sulfur compound metabolic process"/>
    <property type="evidence" value="ECO:0007669"/>
    <property type="project" value="Ensembl"/>
</dbReference>
<keyword evidence="9 11" id="KW-0325">Glycoprotein</keyword>
<dbReference type="Pfam" id="PF03567">
    <property type="entry name" value="Sulfotransfer_2"/>
    <property type="match status" value="1"/>
</dbReference>
<keyword evidence="13" id="KW-1185">Reference proteome</keyword>
<accession>A0A670I982</accession>
<gene>
    <name evidence="12" type="primary">CHST9</name>
</gene>
<dbReference type="Ensembl" id="ENSPMRT00000008781.1">
    <property type="protein sequence ID" value="ENSPMRP00000008214.1"/>
    <property type="gene ID" value="ENSPMRG00000005534.1"/>
</dbReference>
<dbReference type="GeneTree" id="ENSGT00940000160563"/>
<evidence type="ECO:0000313" key="13">
    <source>
        <dbReference type="Proteomes" id="UP000472272"/>
    </source>
</evidence>
<dbReference type="GO" id="GO:0016051">
    <property type="term" value="P:carbohydrate biosynthetic process"/>
    <property type="evidence" value="ECO:0007669"/>
    <property type="project" value="InterPro"/>
</dbReference>
<dbReference type="PANTHER" id="PTHR12137:SF6">
    <property type="entry name" value="CARBOHYDRATE SULFOTRANSFERASE 9"/>
    <property type="match status" value="1"/>
</dbReference>
<dbReference type="Proteomes" id="UP000472272">
    <property type="component" value="Chromosome 7"/>
</dbReference>
<keyword evidence="10 11" id="KW-0119">Carbohydrate metabolism</keyword>
<keyword evidence="5 11" id="KW-0735">Signal-anchor</keyword>
<keyword evidence="4 11" id="KW-0812">Transmembrane</keyword>
<dbReference type="PANTHER" id="PTHR12137">
    <property type="entry name" value="CARBOHYDRATE SULFOTRANSFERASE"/>
    <property type="match status" value="1"/>
</dbReference>
<evidence type="ECO:0000256" key="3">
    <source>
        <dbReference type="ARBA" id="ARBA00022679"/>
    </source>
</evidence>
<dbReference type="AlphaFoldDB" id="A0A670I982"/>
<dbReference type="GO" id="GO:0030166">
    <property type="term" value="P:proteoglycan biosynthetic process"/>
    <property type="evidence" value="ECO:0007669"/>
    <property type="project" value="TreeGrafter"/>
</dbReference>
<evidence type="ECO:0000313" key="12">
    <source>
        <dbReference type="Ensembl" id="ENSPMRP00000008214.1"/>
    </source>
</evidence>
<organism evidence="12 13">
    <name type="scientific">Podarcis muralis</name>
    <name type="common">Wall lizard</name>
    <name type="synonym">Lacerta muralis</name>
    <dbReference type="NCBI Taxonomy" id="64176"/>
    <lineage>
        <taxon>Eukaryota</taxon>
        <taxon>Metazoa</taxon>
        <taxon>Chordata</taxon>
        <taxon>Craniata</taxon>
        <taxon>Vertebrata</taxon>
        <taxon>Euteleostomi</taxon>
        <taxon>Lepidosauria</taxon>
        <taxon>Squamata</taxon>
        <taxon>Bifurcata</taxon>
        <taxon>Unidentata</taxon>
        <taxon>Episquamata</taxon>
        <taxon>Laterata</taxon>
        <taxon>Lacertibaenia</taxon>
        <taxon>Lacertidae</taxon>
        <taxon>Podarcis</taxon>
    </lineage>
</organism>
<evidence type="ECO:0000256" key="6">
    <source>
        <dbReference type="ARBA" id="ARBA00022989"/>
    </source>
</evidence>
<name>A0A670I982_PODMU</name>
<evidence type="ECO:0000256" key="11">
    <source>
        <dbReference type="RuleBase" id="RU364020"/>
    </source>
</evidence>